<dbReference type="EMBL" id="CM001218">
    <property type="protein sequence ID" value="AES66519.1"/>
    <property type="molecule type" value="Genomic_DNA"/>
</dbReference>
<organism evidence="1 3">
    <name type="scientific">Medicago truncatula</name>
    <name type="common">Barrel medic</name>
    <name type="synonym">Medicago tribuloides</name>
    <dbReference type="NCBI Taxonomy" id="3880"/>
    <lineage>
        <taxon>Eukaryota</taxon>
        <taxon>Viridiplantae</taxon>
        <taxon>Streptophyta</taxon>
        <taxon>Embryophyta</taxon>
        <taxon>Tracheophyta</taxon>
        <taxon>Spermatophyta</taxon>
        <taxon>Magnoliopsida</taxon>
        <taxon>eudicotyledons</taxon>
        <taxon>Gunneridae</taxon>
        <taxon>Pentapetalae</taxon>
        <taxon>rosids</taxon>
        <taxon>fabids</taxon>
        <taxon>Fabales</taxon>
        <taxon>Fabaceae</taxon>
        <taxon>Papilionoideae</taxon>
        <taxon>50 kb inversion clade</taxon>
        <taxon>NPAAA clade</taxon>
        <taxon>Hologalegina</taxon>
        <taxon>IRL clade</taxon>
        <taxon>Trifolieae</taxon>
        <taxon>Medicago</taxon>
    </lineage>
</organism>
<reference evidence="2" key="3">
    <citation type="submission" date="2015-04" db="UniProtKB">
        <authorList>
            <consortium name="EnsemblPlants"/>
        </authorList>
    </citation>
    <scope>IDENTIFICATION</scope>
    <source>
        <strain evidence="2">cv. Jemalong A17</strain>
    </source>
</reference>
<gene>
    <name evidence="1" type="ordered locus">MTR_2g075310</name>
</gene>
<accession>G7IQZ8</accession>
<reference evidence="1 3" key="2">
    <citation type="journal article" date="2014" name="BMC Genomics">
        <title>An improved genome release (version Mt4.0) for the model legume Medicago truncatula.</title>
        <authorList>
            <person name="Tang H."/>
            <person name="Krishnakumar V."/>
            <person name="Bidwell S."/>
            <person name="Rosen B."/>
            <person name="Chan A."/>
            <person name="Zhou S."/>
            <person name="Gentzbittel L."/>
            <person name="Childs K.L."/>
            <person name="Yandell M."/>
            <person name="Gundlach H."/>
            <person name="Mayer K.F."/>
            <person name="Schwartz D.C."/>
            <person name="Town C.D."/>
        </authorList>
    </citation>
    <scope>GENOME REANNOTATION</scope>
    <source>
        <strain evidence="2 3">cv. Jemalong A17</strain>
    </source>
</reference>
<proteinExistence type="predicted"/>
<dbReference type="HOGENOM" id="CLU_2375982_0_0_1"/>
<reference evidence="1 3" key="1">
    <citation type="journal article" date="2011" name="Nature">
        <title>The Medicago genome provides insight into the evolution of rhizobial symbioses.</title>
        <authorList>
            <person name="Young N.D."/>
            <person name="Debelle F."/>
            <person name="Oldroyd G.E."/>
            <person name="Geurts R."/>
            <person name="Cannon S.B."/>
            <person name="Udvardi M.K."/>
            <person name="Benedito V.A."/>
            <person name="Mayer K.F."/>
            <person name="Gouzy J."/>
            <person name="Schoof H."/>
            <person name="Van de Peer Y."/>
            <person name="Proost S."/>
            <person name="Cook D.R."/>
            <person name="Meyers B.C."/>
            <person name="Spannagl M."/>
            <person name="Cheung F."/>
            <person name="De Mita S."/>
            <person name="Krishnakumar V."/>
            <person name="Gundlach H."/>
            <person name="Zhou S."/>
            <person name="Mudge J."/>
            <person name="Bharti A.K."/>
            <person name="Murray J.D."/>
            <person name="Naoumkina M.A."/>
            <person name="Rosen B."/>
            <person name="Silverstein K.A."/>
            <person name="Tang H."/>
            <person name="Rombauts S."/>
            <person name="Zhao P.X."/>
            <person name="Zhou P."/>
            <person name="Barbe V."/>
            <person name="Bardou P."/>
            <person name="Bechner M."/>
            <person name="Bellec A."/>
            <person name="Berger A."/>
            <person name="Berges H."/>
            <person name="Bidwell S."/>
            <person name="Bisseling T."/>
            <person name="Choisne N."/>
            <person name="Couloux A."/>
            <person name="Denny R."/>
            <person name="Deshpande S."/>
            <person name="Dai X."/>
            <person name="Doyle J.J."/>
            <person name="Dudez A.M."/>
            <person name="Farmer A.D."/>
            <person name="Fouteau S."/>
            <person name="Franken C."/>
            <person name="Gibelin C."/>
            <person name="Gish J."/>
            <person name="Goldstein S."/>
            <person name="Gonzalez A.J."/>
            <person name="Green P.J."/>
            <person name="Hallab A."/>
            <person name="Hartog M."/>
            <person name="Hua A."/>
            <person name="Humphray S.J."/>
            <person name="Jeong D.H."/>
            <person name="Jing Y."/>
            <person name="Jocker A."/>
            <person name="Kenton S.M."/>
            <person name="Kim D.J."/>
            <person name="Klee K."/>
            <person name="Lai H."/>
            <person name="Lang C."/>
            <person name="Lin S."/>
            <person name="Macmil S.L."/>
            <person name="Magdelenat G."/>
            <person name="Matthews L."/>
            <person name="McCorrison J."/>
            <person name="Monaghan E.L."/>
            <person name="Mun J.H."/>
            <person name="Najar F.Z."/>
            <person name="Nicholson C."/>
            <person name="Noirot C."/>
            <person name="O'Bleness M."/>
            <person name="Paule C.R."/>
            <person name="Poulain J."/>
            <person name="Prion F."/>
            <person name="Qin B."/>
            <person name="Qu C."/>
            <person name="Retzel E.F."/>
            <person name="Riddle C."/>
            <person name="Sallet E."/>
            <person name="Samain S."/>
            <person name="Samson N."/>
            <person name="Sanders I."/>
            <person name="Saurat O."/>
            <person name="Scarpelli C."/>
            <person name="Schiex T."/>
            <person name="Segurens B."/>
            <person name="Severin A.J."/>
            <person name="Sherrier D.J."/>
            <person name="Shi R."/>
            <person name="Sims S."/>
            <person name="Singer S.R."/>
            <person name="Sinharoy S."/>
            <person name="Sterck L."/>
            <person name="Viollet A."/>
            <person name="Wang B.B."/>
            <person name="Wang K."/>
            <person name="Wang M."/>
            <person name="Wang X."/>
            <person name="Warfsmann J."/>
            <person name="Weissenbach J."/>
            <person name="White D.D."/>
            <person name="White J.D."/>
            <person name="Wiley G.B."/>
            <person name="Wincker P."/>
            <person name="Xing Y."/>
            <person name="Yang L."/>
            <person name="Yao Z."/>
            <person name="Ying F."/>
            <person name="Zhai J."/>
            <person name="Zhou L."/>
            <person name="Zuber A."/>
            <person name="Denarie J."/>
            <person name="Dixon R.A."/>
            <person name="May G.D."/>
            <person name="Schwartz D.C."/>
            <person name="Rogers J."/>
            <person name="Quetier F."/>
            <person name="Town C.D."/>
            <person name="Roe B.A."/>
        </authorList>
    </citation>
    <scope>NUCLEOTIDE SEQUENCE [LARGE SCALE GENOMIC DNA]</scope>
    <source>
        <strain evidence="1">A17</strain>
        <strain evidence="2 3">cv. Jemalong A17</strain>
    </source>
</reference>
<evidence type="ECO:0000313" key="2">
    <source>
        <dbReference type="EnsemblPlants" id="AES66519"/>
    </source>
</evidence>
<name>G7IQZ8_MEDTR</name>
<sequence length="95" mass="10742">MRNYPLCFHSFYQYNLHFCNFTSIRFARRLHGSSYPFCISTKEADQVPIMQNQNIAAPVPAVVALGEERTIVYIGRRLILLCGATAVVGNYIGNI</sequence>
<dbReference type="AlphaFoldDB" id="G7IQZ8"/>
<evidence type="ECO:0000313" key="1">
    <source>
        <dbReference type="EMBL" id="AES66519.1"/>
    </source>
</evidence>
<evidence type="ECO:0000313" key="3">
    <source>
        <dbReference type="Proteomes" id="UP000002051"/>
    </source>
</evidence>
<keyword evidence="3" id="KW-1185">Reference proteome</keyword>
<dbReference type="PaxDb" id="3880-AES66519"/>
<protein>
    <submittedName>
        <fullName evidence="1 2">Uncharacterized protein</fullName>
    </submittedName>
</protein>
<dbReference type="Proteomes" id="UP000002051">
    <property type="component" value="Chromosome 2"/>
</dbReference>
<dbReference type="EnsemblPlants" id="AES66519">
    <property type="protein sequence ID" value="AES66519"/>
    <property type="gene ID" value="MTR_2g075310"/>
</dbReference>